<accession>A0A9D2WS73</accession>
<sequence>MSMKLFENIDTSASPFSHTAKLLSFVLAILFMVSTFMLIRVPESVKGYIYGVFREVARAQMLLRTHGWQHIEDDYLIIRYQGDKEEAKLVHETARLFFQRICNDFGFSPEQKIPIMVYSTKEELNASFGWPASENAMGVYWGGVIRVLAPQAWINDRDPDTMRQIFQQSGPMVHEMTHLVLDYEARGNYPRWFTEGLAQYEEYKITSFMFEQQDEIWEQGLYPLKKMDRKFDSLIDQTLAYRQSFSVVEYIVAVYGEDGLHRIISNLARGLNFHESMIEALGTTPEQLEIQWHAWLSRELQQPLYIKREDQA</sequence>
<feature type="transmembrane region" description="Helical" evidence="1">
    <location>
        <begin position="20"/>
        <end position="39"/>
    </location>
</feature>
<evidence type="ECO:0000256" key="1">
    <source>
        <dbReference type="SAM" id="Phobius"/>
    </source>
</evidence>
<organism evidence="3 4">
    <name type="scientific">Sporotomaculum syntrophicum</name>
    <dbReference type="NCBI Taxonomy" id="182264"/>
    <lineage>
        <taxon>Bacteria</taxon>
        <taxon>Bacillati</taxon>
        <taxon>Bacillota</taxon>
        <taxon>Clostridia</taxon>
        <taxon>Eubacteriales</taxon>
        <taxon>Desulfallaceae</taxon>
        <taxon>Sporotomaculum</taxon>
    </lineage>
</organism>
<evidence type="ECO:0000259" key="2">
    <source>
        <dbReference type="Pfam" id="PF13485"/>
    </source>
</evidence>
<protein>
    <recommendedName>
        <fullName evidence="2">Peptidase MA-like domain-containing protein</fullName>
    </recommendedName>
</protein>
<proteinExistence type="predicted"/>
<dbReference type="EMBL" id="LSRS01000002">
    <property type="protein sequence ID" value="KAF1085966.1"/>
    <property type="molecule type" value="Genomic_DNA"/>
</dbReference>
<dbReference type="InterPro" id="IPR039568">
    <property type="entry name" value="Peptidase_MA-like_dom"/>
</dbReference>
<keyword evidence="1" id="KW-0472">Membrane</keyword>
<dbReference type="Pfam" id="PF13485">
    <property type="entry name" value="Peptidase_MA_2"/>
    <property type="match status" value="1"/>
</dbReference>
<dbReference type="Proteomes" id="UP000798488">
    <property type="component" value="Unassembled WGS sequence"/>
</dbReference>
<keyword evidence="1" id="KW-1133">Transmembrane helix</keyword>
<evidence type="ECO:0000313" key="3">
    <source>
        <dbReference type="EMBL" id="KAF1085966.1"/>
    </source>
</evidence>
<dbReference type="OrthoDB" id="9787613at2"/>
<comment type="caution">
    <text evidence="3">The sequence shown here is derived from an EMBL/GenBank/DDBJ whole genome shotgun (WGS) entry which is preliminary data.</text>
</comment>
<keyword evidence="4" id="KW-1185">Reference proteome</keyword>
<feature type="domain" description="Peptidase MA-like" evidence="2">
    <location>
        <begin position="99"/>
        <end position="296"/>
    </location>
</feature>
<gene>
    <name evidence="3" type="ORF">SPSYN_00704</name>
</gene>
<reference evidence="3" key="1">
    <citation type="submission" date="2016-02" db="EMBL/GenBank/DDBJ databases">
        <title>Draft Genome Sequence of Sporotomaculum syntrophicum Strain FB, a Syntrophic Benzoate Degrader.</title>
        <authorList>
            <person name="Nobu M.K."/>
            <person name="Narihiro T."/>
            <person name="Qiu Y.-L."/>
            <person name="Ohashi A."/>
            <person name="Liu W.-T."/>
            <person name="Yuji S."/>
        </authorList>
    </citation>
    <scope>NUCLEOTIDE SEQUENCE</scope>
    <source>
        <strain evidence="3">FB</strain>
    </source>
</reference>
<dbReference type="RefSeq" id="WP_161821115.1">
    <property type="nucleotide sequence ID" value="NZ_LSRS01000002.1"/>
</dbReference>
<keyword evidence="1" id="KW-0812">Transmembrane</keyword>
<dbReference type="AlphaFoldDB" id="A0A9D2WS73"/>
<evidence type="ECO:0000313" key="4">
    <source>
        <dbReference type="Proteomes" id="UP000798488"/>
    </source>
</evidence>
<name>A0A9D2WS73_9FIRM</name>